<organism evidence="2">
    <name type="scientific">marine metagenome</name>
    <dbReference type="NCBI Taxonomy" id="408172"/>
    <lineage>
        <taxon>unclassified sequences</taxon>
        <taxon>metagenomes</taxon>
        <taxon>ecological metagenomes</taxon>
    </lineage>
</organism>
<dbReference type="InterPro" id="IPR043129">
    <property type="entry name" value="ATPase_NBD"/>
</dbReference>
<dbReference type="Gene3D" id="3.30.420.40">
    <property type="match status" value="1"/>
</dbReference>
<dbReference type="GO" id="GO:0016301">
    <property type="term" value="F:kinase activity"/>
    <property type="evidence" value="ECO:0007669"/>
    <property type="project" value="InterPro"/>
</dbReference>
<accession>A0A382WY65</accession>
<protein>
    <recommendedName>
        <fullName evidence="1">Carbohydrate kinase FGGY N-terminal domain-containing protein</fullName>
    </recommendedName>
</protein>
<proteinExistence type="predicted"/>
<dbReference type="InterPro" id="IPR018484">
    <property type="entry name" value="FGGY_N"/>
</dbReference>
<dbReference type="AlphaFoldDB" id="A0A382WY65"/>
<evidence type="ECO:0000259" key="1">
    <source>
        <dbReference type="Pfam" id="PF00370"/>
    </source>
</evidence>
<name>A0A382WY65_9ZZZZ</name>
<feature type="non-terminal residue" evidence="2">
    <location>
        <position position="1"/>
    </location>
</feature>
<sequence length="76" mass="8684">MKRYFLIIDQGTSGTKSFIFNEKGEVCFSEKIKHFLDYPKPLYVECDAQNIAKVVNLLITSAINWVKEKNGVILSV</sequence>
<dbReference type="SUPFAM" id="SSF53067">
    <property type="entry name" value="Actin-like ATPase domain"/>
    <property type="match status" value="1"/>
</dbReference>
<feature type="domain" description="Carbohydrate kinase FGGY N-terminal" evidence="1">
    <location>
        <begin position="4"/>
        <end position="64"/>
    </location>
</feature>
<dbReference type="EMBL" id="UINC01163379">
    <property type="protein sequence ID" value="SVD63663.1"/>
    <property type="molecule type" value="Genomic_DNA"/>
</dbReference>
<dbReference type="GO" id="GO:0005975">
    <property type="term" value="P:carbohydrate metabolic process"/>
    <property type="evidence" value="ECO:0007669"/>
    <property type="project" value="InterPro"/>
</dbReference>
<dbReference type="Pfam" id="PF00370">
    <property type="entry name" value="FGGY_N"/>
    <property type="match status" value="1"/>
</dbReference>
<feature type="non-terminal residue" evidence="2">
    <location>
        <position position="76"/>
    </location>
</feature>
<reference evidence="2" key="1">
    <citation type="submission" date="2018-05" db="EMBL/GenBank/DDBJ databases">
        <authorList>
            <person name="Lanie J.A."/>
            <person name="Ng W.-L."/>
            <person name="Kazmierczak K.M."/>
            <person name="Andrzejewski T.M."/>
            <person name="Davidsen T.M."/>
            <person name="Wayne K.J."/>
            <person name="Tettelin H."/>
            <person name="Glass J.I."/>
            <person name="Rusch D."/>
            <person name="Podicherti R."/>
            <person name="Tsui H.-C.T."/>
            <person name="Winkler M.E."/>
        </authorList>
    </citation>
    <scope>NUCLEOTIDE SEQUENCE</scope>
</reference>
<evidence type="ECO:0000313" key="2">
    <source>
        <dbReference type="EMBL" id="SVD63663.1"/>
    </source>
</evidence>
<gene>
    <name evidence="2" type="ORF">METZ01_LOCUS416517</name>
</gene>